<sequence>MLDPECRANRRVNVQVGLSMEQSEQHGTRRISAEAASRLAKQQETPPPLPTRPGRAQRTSPVCGRNVVSIDRIQPSRAMNNYVGLPPPPRPPPPKKKESDVQNLDKTTGAPTTSLSTVEQNRLNRTKEVELKRQQQQFQPDDHPVIVTQPQTAKEGLQITIDPELTENHNSSIICPRCQKCRCRRCVEGPSELPSRWICNGKQECSANCIVDRVSCLCCIQGLFYHCYKDREQDLEVSASDDPCACCERPHCFKRWSTMAALSVCLPCLCLYFPLKGCVALCTCCYNRSKRTGCTCKAEERPTDSALKGLLIESESSSA</sequence>
<dbReference type="Proteomes" id="UP000085678">
    <property type="component" value="Unplaced"/>
</dbReference>
<protein>
    <submittedName>
        <fullName evidence="4">Protein sprouty homolog 2 isoform X1</fullName>
    </submittedName>
</protein>
<feature type="region of interest" description="Disordered" evidence="2">
    <location>
        <begin position="19"/>
        <end position="116"/>
    </location>
</feature>
<dbReference type="OMA" id="SECGRCK"/>
<dbReference type="GO" id="GO:0016020">
    <property type="term" value="C:membrane"/>
    <property type="evidence" value="ECO:0007669"/>
    <property type="project" value="InterPro"/>
</dbReference>
<feature type="compositionally biased region" description="Polar residues" evidence="2">
    <location>
        <begin position="101"/>
        <end position="116"/>
    </location>
</feature>
<dbReference type="GO" id="GO:0048513">
    <property type="term" value="P:animal organ development"/>
    <property type="evidence" value="ECO:0007669"/>
    <property type="project" value="TreeGrafter"/>
</dbReference>
<evidence type="ECO:0000313" key="4">
    <source>
        <dbReference type="RefSeq" id="XP_013412778.1"/>
    </source>
</evidence>
<dbReference type="Pfam" id="PF05210">
    <property type="entry name" value="Sprouty"/>
    <property type="match status" value="1"/>
</dbReference>
<dbReference type="GO" id="GO:0005829">
    <property type="term" value="C:cytosol"/>
    <property type="evidence" value="ECO:0007669"/>
    <property type="project" value="TreeGrafter"/>
</dbReference>
<proteinExistence type="inferred from homology"/>
<organism evidence="3 4">
    <name type="scientific">Lingula anatina</name>
    <name type="common">Brachiopod</name>
    <name type="synonym">Lingula unguis</name>
    <dbReference type="NCBI Taxonomy" id="7574"/>
    <lineage>
        <taxon>Eukaryota</taxon>
        <taxon>Metazoa</taxon>
        <taxon>Spiralia</taxon>
        <taxon>Lophotrochozoa</taxon>
        <taxon>Brachiopoda</taxon>
        <taxon>Linguliformea</taxon>
        <taxon>Lingulata</taxon>
        <taxon>Lingulida</taxon>
        <taxon>Linguloidea</taxon>
        <taxon>Lingulidae</taxon>
        <taxon>Lingula</taxon>
    </lineage>
</organism>
<evidence type="ECO:0000256" key="2">
    <source>
        <dbReference type="SAM" id="MobiDB-lite"/>
    </source>
</evidence>
<dbReference type="GO" id="GO:0040037">
    <property type="term" value="P:negative regulation of fibroblast growth factor receptor signaling pathway"/>
    <property type="evidence" value="ECO:0007669"/>
    <property type="project" value="TreeGrafter"/>
</dbReference>
<evidence type="ECO:0000256" key="1">
    <source>
        <dbReference type="ARBA" id="ARBA00010964"/>
    </source>
</evidence>
<gene>
    <name evidence="4" type="primary">LOC106175374</name>
</gene>
<dbReference type="KEGG" id="lak:106175374"/>
<dbReference type="GO" id="GO:0046580">
    <property type="term" value="P:negative regulation of Ras protein signal transduction"/>
    <property type="evidence" value="ECO:0007669"/>
    <property type="project" value="TreeGrafter"/>
</dbReference>
<name>A0A1S3JQV9_LINAN</name>
<accession>A0A1S3JQV9</accession>
<dbReference type="PROSITE" id="PS51227">
    <property type="entry name" value="SPR"/>
    <property type="match status" value="1"/>
</dbReference>
<dbReference type="AlphaFoldDB" id="A0A1S3JQV9"/>
<keyword evidence="3" id="KW-1185">Reference proteome</keyword>
<dbReference type="PANTHER" id="PTHR12365:SF7">
    <property type="entry name" value="PROTEIN SPROUTY"/>
    <property type="match status" value="1"/>
</dbReference>
<dbReference type="InterPro" id="IPR051192">
    <property type="entry name" value="Sprouty_domain"/>
</dbReference>
<dbReference type="PANTHER" id="PTHR12365">
    <property type="entry name" value="SPROUTY"/>
    <property type="match status" value="1"/>
</dbReference>
<evidence type="ECO:0000313" key="3">
    <source>
        <dbReference type="Proteomes" id="UP000085678"/>
    </source>
</evidence>
<dbReference type="STRING" id="7574.A0A1S3JQV9"/>
<dbReference type="GeneID" id="106175374"/>
<dbReference type="InParanoid" id="A0A1S3JQV9"/>
<reference evidence="4" key="1">
    <citation type="submission" date="2025-08" db="UniProtKB">
        <authorList>
            <consortium name="RefSeq"/>
        </authorList>
    </citation>
    <scope>IDENTIFICATION</scope>
    <source>
        <tissue evidence="4">Gonads</tissue>
    </source>
</reference>
<dbReference type="OrthoDB" id="10038884at2759"/>
<dbReference type="InterPro" id="IPR007875">
    <property type="entry name" value="Sprouty"/>
</dbReference>
<dbReference type="RefSeq" id="XP_013412778.1">
    <property type="nucleotide sequence ID" value="XM_013557324.1"/>
</dbReference>
<comment type="similarity">
    <text evidence="1">Belongs to the sprouty family.</text>
</comment>